<dbReference type="OrthoDB" id="9786503at2"/>
<dbReference type="Gene3D" id="3.40.50.150">
    <property type="entry name" value="Vaccinia Virus protein VP39"/>
    <property type="match status" value="1"/>
</dbReference>
<gene>
    <name evidence="1" type="ORF">CP978_29920</name>
</gene>
<protein>
    <submittedName>
        <fullName evidence="1">Class I SAM-dependent methyltransferase</fullName>
    </submittedName>
</protein>
<dbReference type="GO" id="GO:0032259">
    <property type="term" value="P:methylation"/>
    <property type="evidence" value="ECO:0007669"/>
    <property type="project" value="UniProtKB-KW"/>
</dbReference>
<keyword evidence="1" id="KW-0489">Methyltransferase</keyword>
<dbReference type="InterPro" id="IPR050508">
    <property type="entry name" value="Methyltransf_Superfamily"/>
</dbReference>
<dbReference type="PANTHER" id="PTHR42912">
    <property type="entry name" value="METHYLTRANSFERASE"/>
    <property type="match status" value="1"/>
</dbReference>
<proteinExistence type="predicted"/>
<dbReference type="Pfam" id="PF13649">
    <property type="entry name" value="Methyltransf_25"/>
    <property type="match status" value="1"/>
</dbReference>
<dbReference type="InterPro" id="IPR041698">
    <property type="entry name" value="Methyltransf_25"/>
</dbReference>
<keyword evidence="1" id="KW-0808">Transferase</keyword>
<dbReference type="EMBL" id="CP023747">
    <property type="protein sequence ID" value="QEV42213.1"/>
    <property type="molecule type" value="Genomic_DNA"/>
</dbReference>
<dbReference type="AlphaFoldDB" id="A0A5P2WEE1"/>
<dbReference type="Proteomes" id="UP000325763">
    <property type="component" value="Chromosome"/>
</dbReference>
<accession>A0A5P2WEE1</accession>
<organism evidence="1 2">
    <name type="scientific">Streptomyces nodosus</name>
    <dbReference type="NCBI Taxonomy" id="40318"/>
    <lineage>
        <taxon>Bacteria</taxon>
        <taxon>Bacillati</taxon>
        <taxon>Actinomycetota</taxon>
        <taxon>Actinomycetes</taxon>
        <taxon>Kitasatosporales</taxon>
        <taxon>Streptomycetaceae</taxon>
        <taxon>Streptomyces</taxon>
    </lineage>
</organism>
<evidence type="ECO:0000313" key="1">
    <source>
        <dbReference type="EMBL" id="QEV42213.1"/>
    </source>
</evidence>
<name>A0A5P2WEE1_9ACTN</name>
<dbReference type="InterPro" id="IPR029063">
    <property type="entry name" value="SAM-dependent_MTases_sf"/>
</dbReference>
<dbReference type="RefSeq" id="WP_052454373.1">
    <property type="nucleotide sequence ID" value="NZ_CP009313.1"/>
</dbReference>
<reference evidence="1 2" key="1">
    <citation type="submission" date="2017-09" db="EMBL/GenBank/DDBJ databases">
        <title>Streptomyces genome completion.</title>
        <authorList>
            <person name="Lee N."/>
            <person name="Cho B.-K."/>
        </authorList>
    </citation>
    <scope>NUCLEOTIDE SEQUENCE [LARGE SCALE GENOMIC DNA]</scope>
    <source>
        <strain evidence="1 2">ATCC 14899</strain>
    </source>
</reference>
<dbReference type="GO" id="GO:0008168">
    <property type="term" value="F:methyltransferase activity"/>
    <property type="evidence" value="ECO:0007669"/>
    <property type="project" value="UniProtKB-KW"/>
</dbReference>
<evidence type="ECO:0000313" key="2">
    <source>
        <dbReference type="Proteomes" id="UP000325763"/>
    </source>
</evidence>
<dbReference type="SUPFAM" id="SSF53335">
    <property type="entry name" value="S-adenosyl-L-methionine-dependent methyltransferases"/>
    <property type="match status" value="1"/>
</dbReference>
<dbReference type="KEGG" id="snq:CP978_29920"/>
<dbReference type="CDD" id="cd02440">
    <property type="entry name" value="AdoMet_MTases"/>
    <property type="match status" value="1"/>
</dbReference>
<sequence length="223" mass="24338">MAQQPQGPTAAALAAQRPEEFWEGLYRQRAQDRSVRASRVNPVLEEEAAELPPGAALDLGCGMGGDTLWLARHGWTVTAVDIAPTAVERVAALARTERLDDRVTAECHDLARSFPAGNFDLVSAQYFHTPYELPRDTILRTAAEALRPGGRLLVVDHGSIAPWSWNQDRSTPFATPQEIYAQLALPSGEWALERADAPRREATGPDGRTATVTDHVLLVRRAG</sequence>